<dbReference type="RefSeq" id="WP_211326057.1">
    <property type="nucleotide sequence ID" value="NZ_BIFX01000001.1"/>
</dbReference>
<name>A0A326UBN5_THEHA</name>
<protein>
    <submittedName>
        <fullName evidence="1">tRNA(Adenine34) deaminase</fullName>
    </submittedName>
</protein>
<comment type="caution">
    <text evidence="1">The sequence shown here is derived from an EMBL/GenBank/DDBJ whole genome shotgun (WGS) entry which is preliminary data.</text>
</comment>
<reference evidence="1 2" key="1">
    <citation type="submission" date="2018-06" db="EMBL/GenBank/DDBJ databases">
        <title>Genomic Encyclopedia of Archaeal and Bacterial Type Strains, Phase II (KMG-II): from individual species to whole genera.</title>
        <authorList>
            <person name="Goeker M."/>
        </authorList>
    </citation>
    <scope>NUCLEOTIDE SEQUENCE [LARGE SCALE GENOMIC DNA]</scope>
    <source>
        <strain evidence="1 2">ATCC BAA-1881</strain>
    </source>
</reference>
<sequence length="67" mass="7222">MCFAALSFVGGVVYAALNEDGKEEIAIARGITLEQLNPLLIRGPVELVPGVRREEGRELLALMGKLL</sequence>
<dbReference type="EMBL" id="QKUF01000002">
    <property type="protein sequence ID" value="PZW34510.1"/>
    <property type="molecule type" value="Genomic_DNA"/>
</dbReference>
<gene>
    <name evidence="1" type="ORF">EI42_01347</name>
</gene>
<accession>A0A326UBN5</accession>
<organism evidence="1 2">
    <name type="scientific">Thermosporothrix hazakensis</name>
    <dbReference type="NCBI Taxonomy" id="644383"/>
    <lineage>
        <taxon>Bacteria</taxon>
        <taxon>Bacillati</taxon>
        <taxon>Chloroflexota</taxon>
        <taxon>Ktedonobacteria</taxon>
        <taxon>Ktedonobacterales</taxon>
        <taxon>Thermosporotrichaceae</taxon>
        <taxon>Thermosporothrix</taxon>
    </lineage>
</organism>
<keyword evidence="2" id="KW-1185">Reference proteome</keyword>
<proteinExistence type="predicted"/>
<evidence type="ECO:0000313" key="1">
    <source>
        <dbReference type="EMBL" id="PZW34510.1"/>
    </source>
</evidence>
<dbReference type="Proteomes" id="UP000248806">
    <property type="component" value="Unassembled WGS sequence"/>
</dbReference>
<dbReference type="AlphaFoldDB" id="A0A326UBN5"/>
<evidence type="ECO:0000313" key="2">
    <source>
        <dbReference type="Proteomes" id="UP000248806"/>
    </source>
</evidence>